<reference evidence="5 6" key="1">
    <citation type="submission" date="2017-11" db="EMBL/GenBank/DDBJ databases">
        <title>Sequencing the genomes of 1000 actinobacteria strains.</title>
        <authorList>
            <person name="Klenk H.-P."/>
        </authorList>
    </citation>
    <scope>NUCLEOTIDE SEQUENCE [LARGE SCALE GENOMIC DNA]</scope>
    <source>
        <strain evidence="5 6">DSM 12798</strain>
    </source>
</reference>
<name>A0ABX4N2B9_9MICC</name>
<organism evidence="5 6">
    <name type="scientific">Glutamicibacter mysorens</name>
    <dbReference type="NCBI Taxonomy" id="257984"/>
    <lineage>
        <taxon>Bacteria</taxon>
        <taxon>Bacillati</taxon>
        <taxon>Actinomycetota</taxon>
        <taxon>Actinomycetes</taxon>
        <taxon>Micrococcales</taxon>
        <taxon>Micrococcaceae</taxon>
        <taxon>Glutamicibacter</taxon>
    </lineage>
</organism>
<dbReference type="SMART" id="SM00354">
    <property type="entry name" value="HTH_LACI"/>
    <property type="match status" value="1"/>
</dbReference>
<dbReference type="RefSeq" id="WP_083515691.1">
    <property type="nucleotide sequence ID" value="NZ_PGEY01000001.1"/>
</dbReference>
<evidence type="ECO:0000313" key="6">
    <source>
        <dbReference type="Proteomes" id="UP000229263"/>
    </source>
</evidence>
<dbReference type="Pfam" id="PF00356">
    <property type="entry name" value="LacI"/>
    <property type="match status" value="1"/>
</dbReference>
<dbReference type="Gene3D" id="3.40.50.2300">
    <property type="match status" value="2"/>
</dbReference>
<sequence>MKSTRHTLDDIATALGLSPNTVSRALRGRDGVSERTRQLVLSEAVKVGYVIPQQHPTTGVDTIAVTVPSATHTFAAQLLAAIESGVRAAGYSLDLYATEELPEQEQQIAEQIIASRPSGVIAIPVQGRSHPWAAVQAAGIPVVATTREIAESPTDFIGVDSEAGSYAAARHLIGSGAKRILSIDENLAISTVEARKSGIRRALEEPPHATVDFADVQTRRFENTGPQWRAHEAFLIVNDRLSEDRTYDAVITGDDFFALGALKALQESGRRVPEEVMVVGYGGLPFAEWVSPALSTVDLPATLVGELAVATLLQRVAGASGPRIRRLIRPELKVRASSAVLAERTT</sequence>
<evidence type="ECO:0000259" key="4">
    <source>
        <dbReference type="PROSITE" id="PS50932"/>
    </source>
</evidence>
<dbReference type="CDD" id="cd06267">
    <property type="entry name" value="PBP1_LacI_sugar_binding-like"/>
    <property type="match status" value="1"/>
</dbReference>
<dbReference type="SUPFAM" id="SSF53822">
    <property type="entry name" value="Periplasmic binding protein-like I"/>
    <property type="match status" value="1"/>
</dbReference>
<evidence type="ECO:0000256" key="1">
    <source>
        <dbReference type="ARBA" id="ARBA00023015"/>
    </source>
</evidence>
<protein>
    <submittedName>
        <fullName evidence="5">LacI family transcriptional regulator</fullName>
    </submittedName>
</protein>
<dbReference type="CDD" id="cd01392">
    <property type="entry name" value="HTH_LacI"/>
    <property type="match status" value="1"/>
</dbReference>
<dbReference type="Pfam" id="PF13377">
    <property type="entry name" value="Peripla_BP_3"/>
    <property type="match status" value="1"/>
</dbReference>
<dbReference type="PROSITE" id="PS50932">
    <property type="entry name" value="HTH_LACI_2"/>
    <property type="match status" value="1"/>
</dbReference>
<keyword evidence="2" id="KW-0238">DNA-binding</keyword>
<dbReference type="Proteomes" id="UP000229263">
    <property type="component" value="Unassembled WGS sequence"/>
</dbReference>
<gene>
    <name evidence="5" type="ORF">ATK23_3135</name>
</gene>
<evidence type="ECO:0000256" key="2">
    <source>
        <dbReference type="ARBA" id="ARBA00023125"/>
    </source>
</evidence>
<proteinExistence type="predicted"/>
<dbReference type="Gene3D" id="1.10.260.40">
    <property type="entry name" value="lambda repressor-like DNA-binding domains"/>
    <property type="match status" value="1"/>
</dbReference>
<dbReference type="EMBL" id="PGEY01000001">
    <property type="protein sequence ID" value="PJJ45835.1"/>
    <property type="molecule type" value="Genomic_DNA"/>
</dbReference>
<dbReference type="InterPro" id="IPR046335">
    <property type="entry name" value="LacI/GalR-like_sensor"/>
</dbReference>
<dbReference type="InterPro" id="IPR028082">
    <property type="entry name" value="Peripla_BP_I"/>
</dbReference>
<dbReference type="SUPFAM" id="SSF47413">
    <property type="entry name" value="lambda repressor-like DNA-binding domains"/>
    <property type="match status" value="1"/>
</dbReference>
<dbReference type="InterPro" id="IPR010982">
    <property type="entry name" value="Lambda_DNA-bd_dom_sf"/>
</dbReference>
<evidence type="ECO:0000256" key="3">
    <source>
        <dbReference type="ARBA" id="ARBA00023163"/>
    </source>
</evidence>
<dbReference type="InterPro" id="IPR000843">
    <property type="entry name" value="HTH_LacI"/>
</dbReference>
<feature type="domain" description="HTH lacI-type" evidence="4">
    <location>
        <begin position="7"/>
        <end position="50"/>
    </location>
</feature>
<evidence type="ECO:0000313" key="5">
    <source>
        <dbReference type="EMBL" id="PJJ45835.1"/>
    </source>
</evidence>
<comment type="caution">
    <text evidence="5">The sequence shown here is derived from an EMBL/GenBank/DDBJ whole genome shotgun (WGS) entry which is preliminary data.</text>
</comment>
<accession>A0ABX4N2B9</accession>
<keyword evidence="1" id="KW-0805">Transcription regulation</keyword>
<dbReference type="PANTHER" id="PTHR30146">
    <property type="entry name" value="LACI-RELATED TRANSCRIPTIONAL REPRESSOR"/>
    <property type="match status" value="1"/>
</dbReference>
<keyword evidence="3" id="KW-0804">Transcription</keyword>
<keyword evidence="6" id="KW-1185">Reference proteome</keyword>
<dbReference type="PANTHER" id="PTHR30146:SF109">
    <property type="entry name" value="HTH-TYPE TRANSCRIPTIONAL REGULATOR GALS"/>
    <property type="match status" value="1"/>
</dbReference>